<dbReference type="Pfam" id="PF20866">
    <property type="entry name" value="MdcG_N"/>
    <property type="match status" value="1"/>
</dbReference>
<comment type="caution">
    <text evidence="5">The sequence shown here is derived from an EMBL/GenBank/DDBJ whole genome shotgun (WGS) entry which is preliminary data.</text>
</comment>
<evidence type="ECO:0000259" key="4">
    <source>
        <dbReference type="Pfam" id="PF20866"/>
    </source>
</evidence>
<dbReference type="Proteomes" id="UP000287296">
    <property type="component" value="Unassembled WGS sequence"/>
</dbReference>
<feature type="domain" description="Phosphoribosyl-dephospho-CoA transferase MdcG C-terminal" evidence="3">
    <location>
        <begin position="88"/>
        <end position="197"/>
    </location>
</feature>
<evidence type="ECO:0000259" key="3">
    <source>
        <dbReference type="Pfam" id="PF10620"/>
    </source>
</evidence>
<dbReference type="GO" id="GO:0016779">
    <property type="term" value="F:nucleotidyltransferase activity"/>
    <property type="evidence" value="ECO:0007669"/>
    <property type="project" value="UniProtKB-KW"/>
</dbReference>
<dbReference type="InterPro" id="IPR017557">
    <property type="entry name" value="Holo-ACP_synthase"/>
</dbReference>
<gene>
    <name evidence="5" type="ORF">D5F11_003665</name>
</gene>
<evidence type="ECO:0000313" key="5">
    <source>
        <dbReference type="EMBL" id="RST61157.1"/>
    </source>
</evidence>
<evidence type="ECO:0000256" key="2">
    <source>
        <dbReference type="ARBA" id="ARBA00022695"/>
    </source>
</evidence>
<dbReference type="OrthoDB" id="1275217at2"/>
<dbReference type="AlphaFoldDB" id="A0A429XCG4"/>
<dbReference type="EMBL" id="QYTW02000002">
    <property type="protein sequence ID" value="RST61157.1"/>
    <property type="molecule type" value="Genomic_DNA"/>
</dbReference>
<proteinExistence type="predicted"/>
<accession>A0A429XCG4</accession>
<keyword evidence="1" id="KW-0808">Transferase</keyword>
<name>A0A429XCG4_SIMTE</name>
<dbReference type="RefSeq" id="WP_120114656.1">
    <property type="nucleotide sequence ID" value="NZ_QYTW02000002.1"/>
</dbReference>
<keyword evidence="2" id="KW-0548">Nucleotidyltransferase</keyword>
<sequence length="200" mass="23059">MELKPHDLLEIYCAKDLISYDSLPEWAKASIDAAPFVVVRRARPAPGFAAVGIRGSKRSERFAAFLPIDRIKRKVTPEDLAKEQKWREQDKEIFRHLEKVAHLMNHHSLEWGIAGSLGFELVSGKETTTNSSDIDLVIRFNNQFTSKLAKKIKNELEKMKVRVDVQVETRYGAFSLFEYADCENRPILLRTMDRPMLKKI</sequence>
<evidence type="ECO:0000256" key="1">
    <source>
        <dbReference type="ARBA" id="ARBA00022679"/>
    </source>
</evidence>
<dbReference type="InterPro" id="IPR048903">
    <property type="entry name" value="MdcG_N"/>
</dbReference>
<feature type="domain" description="Phosphoribosyl-dephospho-CoA transferase MdcG N-terminal" evidence="4">
    <location>
        <begin position="5"/>
        <end position="77"/>
    </location>
</feature>
<evidence type="ECO:0000313" key="6">
    <source>
        <dbReference type="Proteomes" id="UP000287296"/>
    </source>
</evidence>
<organism evidence="5 6">
    <name type="scientific">Siminovitchia terrae</name>
    <name type="common">Bacillus terrae</name>
    <dbReference type="NCBI Taxonomy" id="1914933"/>
    <lineage>
        <taxon>Bacteria</taxon>
        <taxon>Bacillati</taxon>
        <taxon>Bacillota</taxon>
        <taxon>Bacilli</taxon>
        <taxon>Bacillales</taxon>
        <taxon>Bacillaceae</taxon>
        <taxon>Siminovitchia</taxon>
    </lineage>
</organism>
<protein>
    <submittedName>
        <fullName evidence="5">Malonate decarboxylase holo-ACP synthase</fullName>
    </submittedName>
</protein>
<dbReference type="Pfam" id="PF10620">
    <property type="entry name" value="MdcG"/>
    <property type="match status" value="1"/>
</dbReference>
<dbReference type="NCBIfam" id="NF002332">
    <property type="entry name" value="PRK01293.1"/>
    <property type="match status" value="1"/>
</dbReference>
<reference evidence="5 6" key="1">
    <citation type="submission" date="2018-12" db="EMBL/GenBank/DDBJ databases">
        <authorList>
            <person name="Sun L."/>
            <person name="Chen Z."/>
        </authorList>
    </citation>
    <scope>NUCLEOTIDE SEQUENCE [LARGE SCALE GENOMIC DNA]</scope>
    <source>
        <strain evidence="5 6">LMG 29736</strain>
    </source>
</reference>
<dbReference type="InterPro" id="IPR049180">
    <property type="entry name" value="MdcG_C"/>
</dbReference>
<dbReference type="NCBIfam" id="TIGR03135">
    <property type="entry name" value="malonate_mdcG"/>
    <property type="match status" value="1"/>
</dbReference>